<organism evidence="8 9">
    <name type="scientific">Gracilariopsis chorda</name>
    <dbReference type="NCBI Taxonomy" id="448386"/>
    <lineage>
        <taxon>Eukaryota</taxon>
        <taxon>Rhodophyta</taxon>
        <taxon>Florideophyceae</taxon>
        <taxon>Rhodymeniophycidae</taxon>
        <taxon>Gracilariales</taxon>
        <taxon>Gracilariaceae</taxon>
        <taxon>Gracilariopsis</taxon>
    </lineage>
</organism>
<feature type="domain" description="C2H2-type" evidence="7">
    <location>
        <begin position="135"/>
        <end position="163"/>
    </location>
</feature>
<evidence type="ECO:0000256" key="3">
    <source>
        <dbReference type="ARBA" id="ARBA00022771"/>
    </source>
</evidence>
<dbReference type="SMART" id="SM00355">
    <property type="entry name" value="ZnF_C2H2"/>
    <property type="match status" value="2"/>
</dbReference>
<dbReference type="AlphaFoldDB" id="A0A2V3IMG8"/>
<feature type="compositionally biased region" description="Polar residues" evidence="6">
    <location>
        <begin position="195"/>
        <end position="206"/>
    </location>
</feature>
<sequence>MSSSRKDALKKSRQMDTHRQMDSSLSFPVLRLQGSPRHLNSGPQHSPSPSLQDSTNPRTYWNTVLSQSSPSESASAPRPRPSEAGSSTQPVNFELDPNFKAYGMSSSLNRKRSNCLGLMIDPVPDTRRSTASRPFGCHLCKGRFERIGHLNAHVDAVHNARQPYKCHYEHCGKAFSHKSSLYRHVRGIHERRAQEQASATPSTLPFKSQGKGVRPKDK</sequence>
<protein>
    <recommendedName>
        <fullName evidence="7">C2H2-type domain-containing protein</fullName>
    </recommendedName>
</protein>
<dbReference type="PROSITE" id="PS50157">
    <property type="entry name" value="ZINC_FINGER_C2H2_2"/>
    <property type="match status" value="2"/>
</dbReference>
<dbReference type="GO" id="GO:0008270">
    <property type="term" value="F:zinc ion binding"/>
    <property type="evidence" value="ECO:0007669"/>
    <property type="project" value="UniProtKB-KW"/>
</dbReference>
<feature type="compositionally biased region" description="Low complexity" evidence="6">
    <location>
        <begin position="66"/>
        <end position="87"/>
    </location>
</feature>
<evidence type="ECO:0000256" key="4">
    <source>
        <dbReference type="ARBA" id="ARBA00022833"/>
    </source>
</evidence>
<feature type="region of interest" description="Disordered" evidence="6">
    <location>
        <begin position="192"/>
        <end position="218"/>
    </location>
</feature>
<dbReference type="GO" id="GO:0043565">
    <property type="term" value="F:sequence-specific DNA binding"/>
    <property type="evidence" value="ECO:0007669"/>
    <property type="project" value="TreeGrafter"/>
</dbReference>
<accession>A0A2V3IMG8</accession>
<evidence type="ECO:0000256" key="5">
    <source>
        <dbReference type="PROSITE-ProRule" id="PRU00042"/>
    </source>
</evidence>
<dbReference type="InterPro" id="IPR036236">
    <property type="entry name" value="Znf_C2H2_sf"/>
</dbReference>
<keyword evidence="3 5" id="KW-0863">Zinc-finger</keyword>
<evidence type="ECO:0000256" key="6">
    <source>
        <dbReference type="SAM" id="MobiDB-lite"/>
    </source>
</evidence>
<evidence type="ECO:0000313" key="9">
    <source>
        <dbReference type="Proteomes" id="UP000247409"/>
    </source>
</evidence>
<dbReference type="PANTHER" id="PTHR24408:SF58">
    <property type="entry name" value="TRANSCRIPTION FACTOR (TFIIIA), PUTATIVE (AFU_ORTHOLOGUE AFUA_1G05150)-RELATED"/>
    <property type="match status" value="1"/>
</dbReference>
<dbReference type="GO" id="GO:0000981">
    <property type="term" value="F:DNA-binding transcription factor activity, RNA polymerase II-specific"/>
    <property type="evidence" value="ECO:0007669"/>
    <property type="project" value="TreeGrafter"/>
</dbReference>
<feature type="compositionally biased region" description="Polar residues" evidence="6">
    <location>
        <begin position="41"/>
        <end position="65"/>
    </location>
</feature>
<reference evidence="8 9" key="1">
    <citation type="journal article" date="2018" name="Mol. Biol. Evol.">
        <title>Analysis of the draft genome of the red seaweed Gracilariopsis chorda provides insights into genome size evolution in Rhodophyta.</title>
        <authorList>
            <person name="Lee J."/>
            <person name="Yang E.C."/>
            <person name="Graf L."/>
            <person name="Yang J.H."/>
            <person name="Qiu H."/>
            <person name="Zel Zion U."/>
            <person name="Chan C.X."/>
            <person name="Stephens T.G."/>
            <person name="Weber A.P.M."/>
            <person name="Boo G.H."/>
            <person name="Boo S.M."/>
            <person name="Kim K.M."/>
            <person name="Shin Y."/>
            <person name="Jung M."/>
            <person name="Lee S.J."/>
            <person name="Yim H.S."/>
            <person name="Lee J.H."/>
            <person name="Bhattacharya D."/>
            <person name="Yoon H.S."/>
        </authorList>
    </citation>
    <scope>NUCLEOTIDE SEQUENCE [LARGE SCALE GENOMIC DNA]</scope>
    <source>
        <strain evidence="8 9">SKKU-2015</strain>
        <tissue evidence="8">Whole body</tissue>
    </source>
</reference>
<feature type="region of interest" description="Disordered" evidence="6">
    <location>
        <begin position="1"/>
        <end position="95"/>
    </location>
</feature>
<name>A0A2V3IMG8_9FLOR</name>
<feature type="compositionally biased region" description="Basic and acidic residues" evidence="6">
    <location>
        <begin position="1"/>
        <end position="21"/>
    </location>
</feature>
<evidence type="ECO:0000259" key="7">
    <source>
        <dbReference type="PROSITE" id="PS50157"/>
    </source>
</evidence>
<gene>
    <name evidence="8" type="ORF">BWQ96_06973</name>
</gene>
<evidence type="ECO:0000256" key="1">
    <source>
        <dbReference type="ARBA" id="ARBA00022723"/>
    </source>
</evidence>
<keyword evidence="1" id="KW-0479">Metal-binding</keyword>
<keyword evidence="9" id="KW-1185">Reference proteome</keyword>
<dbReference type="PROSITE" id="PS00028">
    <property type="entry name" value="ZINC_FINGER_C2H2_1"/>
    <property type="match status" value="1"/>
</dbReference>
<evidence type="ECO:0000256" key="2">
    <source>
        <dbReference type="ARBA" id="ARBA00022737"/>
    </source>
</evidence>
<evidence type="ECO:0000313" key="8">
    <source>
        <dbReference type="EMBL" id="PXF43276.1"/>
    </source>
</evidence>
<dbReference type="EMBL" id="NBIV01000130">
    <property type="protein sequence ID" value="PXF43276.1"/>
    <property type="molecule type" value="Genomic_DNA"/>
</dbReference>
<dbReference type="GO" id="GO:0005634">
    <property type="term" value="C:nucleus"/>
    <property type="evidence" value="ECO:0007669"/>
    <property type="project" value="TreeGrafter"/>
</dbReference>
<dbReference type="Gene3D" id="3.30.160.60">
    <property type="entry name" value="Classic Zinc Finger"/>
    <property type="match status" value="2"/>
</dbReference>
<feature type="domain" description="C2H2-type" evidence="7">
    <location>
        <begin position="164"/>
        <end position="194"/>
    </location>
</feature>
<dbReference type="InterPro" id="IPR013087">
    <property type="entry name" value="Znf_C2H2_type"/>
</dbReference>
<dbReference type="Proteomes" id="UP000247409">
    <property type="component" value="Unassembled WGS sequence"/>
</dbReference>
<dbReference type="STRING" id="448386.A0A2V3IMG8"/>
<comment type="caution">
    <text evidence="8">The sequence shown here is derived from an EMBL/GenBank/DDBJ whole genome shotgun (WGS) entry which is preliminary data.</text>
</comment>
<proteinExistence type="predicted"/>
<keyword evidence="4" id="KW-0862">Zinc</keyword>
<keyword evidence="2" id="KW-0677">Repeat</keyword>
<dbReference type="Pfam" id="PF00096">
    <property type="entry name" value="zf-C2H2"/>
    <property type="match status" value="1"/>
</dbReference>
<dbReference type="PANTHER" id="PTHR24408">
    <property type="entry name" value="ZINC FINGER PROTEIN"/>
    <property type="match status" value="1"/>
</dbReference>
<dbReference type="SUPFAM" id="SSF57667">
    <property type="entry name" value="beta-beta-alpha zinc fingers"/>
    <property type="match status" value="1"/>
</dbReference>
<dbReference type="OrthoDB" id="6077919at2759"/>